<protein>
    <recommendedName>
        <fullName evidence="2">DUF31 domain-containing protein</fullName>
    </recommendedName>
</protein>
<dbReference type="Proteomes" id="UP000746160">
    <property type="component" value="Unassembled WGS sequence"/>
</dbReference>
<evidence type="ECO:0000313" key="4">
    <source>
        <dbReference type="Proteomes" id="UP000746160"/>
    </source>
</evidence>
<feature type="transmembrane region" description="Helical" evidence="1">
    <location>
        <begin position="12"/>
        <end position="30"/>
    </location>
</feature>
<reference evidence="3" key="1">
    <citation type="journal article" date="2021" name="Genes Genomics">
        <title>Comparative genomic analysis of Mycoplasma anatis strains.</title>
        <authorList>
            <person name="Zhou Q."/>
            <person name="Mai K."/>
            <person name="Yang D."/>
            <person name="Liu J."/>
            <person name="Yan Z."/>
            <person name="Luo C."/>
            <person name="Tan Y."/>
            <person name="Cao S."/>
            <person name="Zhou Q."/>
            <person name="Chen L."/>
            <person name="Chen F."/>
        </authorList>
    </citation>
    <scope>NUCLEOTIDE SEQUENCE</scope>
    <source>
        <strain evidence="3">DP07</strain>
    </source>
</reference>
<accession>A0A9Q3QDS5</accession>
<feature type="domain" description="DUF31" evidence="2">
    <location>
        <begin position="188"/>
        <end position="431"/>
    </location>
</feature>
<comment type="caution">
    <text evidence="3">The sequence shown here is derived from an EMBL/GenBank/DDBJ whole genome shotgun (WGS) entry which is preliminary data.</text>
</comment>
<name>A0A9Q3QDS5_9BACT</name>
<keyword evidence="1" id="KW-0812">Transmembrane</keyword>
<sequence length="523" mass="62951">MFKKNINWKNFFKWVAILFLPVSASLYIQYKIYFPDKYSKYDSKDFGRLPQKFDWKTPFPNNYKLNKELISNSFATDVTKENFSEYIQLFENEKLYDIKYYEAQGTIVFLFQIKRRILLTTEVGIAPLVITGFKIKENSYKTEKFENLVDTYDPELIVPGVNKYGNRSKVLFTIQNNNKLSVANGSFIDYQINEDEEYPLTWYMITNIHTLDLYWNDQNYDKYQGYFTKQKSNSKFTLYNDVFKSEIVETPKIVFMGFDIFKSNLNKFKTKLNLSDYKQDLEEYIDVAILEFKFKDIDQAQMFTRKYAAYHFEKYSFYDFDQTHYKIYHPFTHRNIDNEYYQYYSDQNSISKTHVYNLSQDGNLELIVPFRTNISWHFKENREPLKPYIFNRFINNNQSIINVKNKKFVDITTTIGFDNTSYGVGSSGTLMEIYNHPVIKYADYNNSVGLWFPLWWENIDTFKKFIKEDDIDYKLYSDFKIENYNIIYGNLSNQKDWYTKSLKEINPNIETRLTLYAKTFFDR</sequence>
<keyword evidence="1" id="KW-0472">Membrane</keyword>
<keyword evidence="1" id="KW-1133">Transmembrane helix</keyword>
<dbReference type="RefSeq" id="WP_218675461.1">
    <property type="nucleotide sequence ID" value="NZ_JABZFG010000014.1"/>
</dbReference>
<gene>
    <name evidence="3" type="ORF">MADP07_00696</name>
</gene>
<dbReference type="AlphaFoldDB" id="A0A9Q3QDS5"/>
<organism evidence="3 4">
    <name type="scientific">Mycoplasmopsis anatis</name>
    <dbReference type="NCBI Taxonomy" id="171279"/>
    <lineage>
        <taxon>Bacteria</taxon>
        <taxon>Bacillati</taxon>
        <taxon>Mycoplasmatota</taxon>
        <taxon>Mycoplasmoidales</taxon>
        <taxon>Metamycoplasmataceae</taxon>
        <taxon>Mycoplasmopsis</taxon>
    </lineage>
</organism>
<dbReference type="Pfam" id="PF01732">
    <property type="entry name" value="Mycop_pep_DUF31"/>
    <property type="match status" value="1"/>
</dbReference>
<dbReference type="InterPro" id="IPR022382">
    <property type="entry name" value="Mycoplasma_peptidase_DUF31"/>
</dbReference>
<evidence type="ECO:0000313" key="3">
    <source>
        <dbReference type="EMBL" id="MBW0602956.1"/>
    </source>
</evidence>
<evidence type="ECO:0000259" key="2">
    <source>
        <dbReference type="Pfam" id="PF01732"/>
    </source>
</evidence>
<evidence type="ECO:0000256" key="1">
    <source>
        <dbReference type="SAM" id="Phobius"/>
    </source>
</evidence>
<proteinExistence type="predicted"/>
<dbReference type="EMBL" id="JABZFG010000014">
    <property type="protein sequence ID" value="MBW0602956.1"/>
    <property type="molecule type" value="Genomic_DNA"/>
</dbReference>